<evidence type="ECO:0000256" key="2">
    <source>
        <dbReference type="RuleBase" id="RU365003"/>
    </source>
</evidence>
<name>A0A4Y1R048_PRUDU</name>
<dbReference type="Pfam" id="PF08610">
    <property type="entry name" value="Pex16"/>
    <property type="match status" value="1"/>
</dbReference>
<keyword evidence="2" id="KW-1133">Transmembrane helix</keyword>
<evidence type="ECO:0000313" key="3">
    <source>
        <dbReference type="EMBL" id="BBG97463.1"/>
    </source>
</evidence>
<keyword evidence="2" id="KW-0962">Peroxisome biogenesis</keyword>
<organism evidence="3">
    <name type="scientific">Prunus dulcis</name>
    <name type="common">Almond</name>
    <name type="synonym">Amygdalus dulcis</name>
    <dbReference type="NCBI Taxonomy" id="3755"/>
    <lineage>
        <taxon>Eukaryota</taxon>
        <taxon>Viridiplantae</taxon>
        <taxon>Streptophyta</taxon>
        <taxon>Embryophyta</taxon>
        <taxon>Tracheophyta</taxon>
        <taxon>Spermatophyta</taxon>
        <taxon>Magnoliopsida</taxon>
        <taxon>eudicotyledons</taxon>
        <taxon>Gunneridae</taxon>
        <taxon>Pentapetalae</taxon>
        <taxon>rosids</taxon>
        <taxon>fabids</taxon>
        <taxon>Rosales</taxon>
        <taxon>Rosaceae</taxon>
        <taxon>Amygdaloideae</taxon>
        <taxon>Amygdaleae</taxon>
        <taxon>Prunus</taxon>
    </lineage>
</organism>
<dbReference type="GO" id="GO:0007031">
    <property type="term" value="P:peroxisome organization"/>
    <property type="evidence" value="ECO:0007669"/>
    <property type="project" value="UniProtKB-KW"/>
</dbReference>
<keyword evidence="2" id="KW-0812">Transmembrane</keyword>
<feature type="transmembrane region" description="Helical" evidence="2">
    <location>
        <begin position="346"/>
        <end position="366"/>
    </location>
</feature>
<dbReference type="PANTHER" id="PTHR13299">
    <property type="entry name" value="PEROXISOMAL MEMBRANE PROTEIN PEX16"/>
    <property type="match status" value="1"/>
</dbReference>
<keyword evidence="2" id="KW-0576">Peroxisome</keyword>
<reference evidence="3" key="1">
    <citation type="journal article" date="2019" name="Science">
        <title>Mutation of a bHLH transcription factor allowed almond domestication.</title>
        <authorList>
            <person name="Sanchez-Perez R."/>
            <person name="Pavan S."/>
            <person name="Mazzeo R."/>
            <person name="Moldovan C."/>
            <person name="Aiese Cigliano R."/>
            <person name="Del Cueto J."/>
            <person name="Ricciardi F."/>
            <person name="Lotti C."/>
            <person name="Ricciardi L."/>
            <person name="Dicenta F."/>
            <person name="Lopez-Marques R.L."/>
            <person name="Lindberg Moller B."/>
        </authorList>
    </citation>
    <scope>NUCLEOTIDE SEQUENCE</scope>
</reference>
<dbReference type="InterPro" id="IPR013919">
    <property type="entry name" value="Pex16"/>
</dbReference>
<dbReference type="PANTHER" id="PTHR13299:SF0">
    <property type="entry name" value="PEROXISOMAL MEMBRANE PROTEIN PEX16"/>
    <property type="match status" value="1"/>
</dbReference>
<comment type="similarity">
    <text evidence="1 2">Belongs to the peroxin-16 family.</text>
</comment>
<proteinExistence type="inferred from homology"/>
<keyword evidence="2" id="KW-0472">Membrane</keyword>
<feature type="transmembrane region" description="Helical" evidence="2">
    <location>
        <begin position="378"/>
        <end position="396"/>
    </location>
</feature>
<accession>A0A4Y1R048</accession>
<comment type="subcellular location">
    <subcellularLocation>
        <location evidence="2">Peroxisome membrane</location>
    </subcellularLocation>
</comment>
<gene>
    <name evidence="3" type="ORF">Prudu_006603</name>
</gene>
<dbReference type="GO" id="GO:0005778">
    <property type="term" value="C:peroxisomal membrane"/>
    <property type="evidence" value="ECO:0007669"/>
    <property type="project" value="UniProtKB-SubCell"/>
</dbReference>
<dbReference type="AlphaFoldDB" id="A0A4Y1R048"/>
<dbReference type="EMBL" id="AP019298">
    <property type="protein sequence ID" value="BBG97463.1"/>
    <property type="molecule type" value="Genomic_DNA"/>
</dbReference>
<sequence>PIIFISPWDLSHRNGRDTIRFTPCSCLLYEANIKPFKFHQNRRNLTRSTVQLRKSKSKLPKRASLFASLLFWVLSKTRRAEYEALFSEVLGSTVGKVSFCTCISVFERDWKAMEAYKKWVRENKDYVHSLESLANGFTWLLPERFSESEIGPEAVTALFGVITAINEHIIETAPPPIHVGSAECYSFPYALCISALKDLETLVEVVAQQYFGDEKKWNFIAAMEAIKVLVRLALFRNSGYKMLLHGGETPNDEKHLAASIPQRNGFTKPGGQLGPGYLRNNTGQDAWNLEGRALSALSRFGENARMVSEPVWLRRVQHQHAIMEPPTPVVKRPTLSTILSKKGLHGAFYLIGEALFITRPLIYVLFIRKYGVRSWIPWFLSLAVDFTGMGILSRITSSRGGTEQQFHLSDSEKNEVKRRKMLWALYLMRDPFFSKYTRQKLESTEKVLEPVPIVGFLTGEASPPGV</sequence>
<feature type="non-terminal residue" evidence="3">
    <location>
        <position position="1"/>
    </location>
</feature>
<protein>
    <recommendedName>
        <fullName evidence="2">Peroxisomal membrane protein PEX16</fullName>
    </recommendedName>
</protein>
<evidence type="ECO:0000256" key="1">
    <source>
        <dbReference type="ARBA" id="ARBA00009505"/>
    </source>
</evidence>